<reference evidence="1 2" key="1">
    <citation type="journal article" date="2012" name="Front. Microbiol.">
        <title>Draft Genome Sequence of the Virulent Strain 01-B526 of the Fish Pathogen Aeromonas salmonicida.</title>
        <authorList>
            <person name="Charette S.J."/>
            <person name="Brochu F."/>
            <person name="Boyle B."/>
            <person name="Filion G."/>
            <person name="Tanaka K.H."/>
            <person name="Derome N."/>
        </authorList>
    </citation>
    <scope>NUCLEOTIDE SEQUENCE [LARGE SCALE GENOMIC DNA]</scope>
    <source>
        <strain evidence="1 2">P11</strain>
    </source>
</reference>
<accession>A0A1A6APH3</accession>
<dbReference type="AlphaFoldDB" id="A0A1A6APH3"/>
<evidence type="ECO:0000313" key="2">
    <source>
        <dbReference type="Proteomes" id="UP000093954"/>
    </source>
</evidence>
<evidence type="ECO:0000313" key="1">
    <source>
        <dbReference type="EMBL" id="OBR91957.1"/>
    </source>
</evidence>
<dbReference type="Proteomes" id="UP000093954">
    <property type="component" value="Unassembled WGS sequence"/>
</dbReference>
<proteinExistence type="predicted"/>
<gene>
    <name evidence="1" type="ORF">CLRAG_26730</name>
</gene>
<keyword evidence="2" id="KW-1185">Reference proteome</keyword>
<comment type="caution">
    <text evidence="1">The sequence shown here is derived from an EMBL/GenBank/DDBJ whole genome shotgun (WGS) entry which is preliminary data.</text>
</comment>
<protein>
    <submittedName>
        <fullName evidence="1">Uncharacterized protein</fullName>
    </submittedName>
</protein>
<dbReference type="PATRIC" id="fig|1353534.3.peg.2717"/>
<dbReference type="EMBL" id="LROS01000032">
    <property type="protein sequence ID" value="OBR91957.1"/>
    <property type="molecule type" value="Genomic_DNA"/>
</dbReference>
<sequence>MFWQWYFMKYKIGHEIQFTQSFWLPVEGGKKLKVLKGDKAVVVKKIDDNSGEILYMTGEASGKSQVINIQVDDQIDGDYIARQIMEGL</sequence>
<organism evidence="1 2">
    <name type="scientific">Clostridium ragsdalei P11</name>
    <dbReference type="NCBI Taxonomy" id="1353534"/>
    <lineage>
        <taxon>Bacteria</taxon>
        <taxon>Bacillati</taxon>
        <taxon>Bacillota</taxon>
        <taxon>Clostridia</taxon>
        <taxon>Eubacteriales</taxon>
        <taxon>Clostridiaceae</taxon>
        <taxon>Clostridium</taxon>
    </lineage>
</organism>
<name>A0A1A6APH3_9CLOT</name>